<dbReference type="InterPro" id="IPR004391">
    <property type="entry name" value="Glu_race"/>
</dbReference>
<keyword evidence="5 16" id="KW-0547">Nucleotide-binding</keyword>
<keyword evidence="7 16" id="KW-0460">Magnesium</keyword>
<dbReference type="Pfam" id="PF01177">
    <property type="entry name" value="Asp_Glu_race"/>
    <property type="match status" value="1"/>
</dbReference>
<comment type="caution">
    <text evidence="16">Lacks conserved residue(s) required for the propagation of feature annotation.</text>
</comment>
<protein>
    <recommendedName>
        <fullName evidence="15 16">Multifunctional fusion protein</fullName>
    </recommendedName>
    <domain>
        <recommendedName>
            <fullName evidence="16">dITP/XTP pyrophosphatase</fullName>
            <ecNumber evidence="16">3.6.1.66</ecNumber>
        </recommendedName>
        <alternativeName>
            <fullName evidence="16">Non-canonical purine NTP pyrophosphatase</fullName>
        </alternativeName>
        <alternativeName>
            <fullName evidence="16">Non-standard purine NTP pyrophosphatase</fullName>
        </alternativeName>
        <alternativeName>
            <fullName evidence="16">Nucleoside-triphosphate diphosphatase</fullName>
        </alternativeName>
        <alternativeName>
            <fullName evidence="16">Nucleoside-triphosphate pyrophosphatase</fullName>
            <shortName evidence="16">NTPase</shortName>
        </alternativeName>
    </domain>
    <domain>
        <recommendedName>
            <fullName evidence="15">Glutamate racemase</fullName>
            <ecNumber evidence="15">5.1.1.3</ecNumber>
        </recommendedName>
    </domain>
</protein>
<comment type="function">
    <text evidence="15">Provides the (R)-glutamate required for cell wall biosynthesis.</text>
</comment>
<evidence type="ECO:0000256" key="9">
    <source>
        <dbReference type="ARBA" id="ARBA00022984"/>
    </source>
</evidence>
<dbReference type="Proteomes" id="UP000051672">
    <property type="component" value="Unassembled WGS sequence"/>
</dbReference>
<dbReference type="PROSITE" id="PS00923">
    <property type="entry name" value="ASP_GLU_RACEMASE_1"/>
    <property type="match status" value="1"/>
</dbReference>
<feature type="binding site" evidence="15">
    <location>
        <begin position="186"/>
        <end position="187"/>
    </location>
    <ligand>
        <name>substrate</name>
    </ligand>
</feature>
<comment type="caution">
    <text evidence="18">The sequence shown here is derived from an EMBL/GenBank/DDBJ whole genome shotgun (WGS) entry which is preliminary data.</text>
</comment>
<feature type="binding site" evidence="16">
    <location>
        <begin position="433"/>
        <end position="436"/>
    </location>
    <ligand>
        <name>substrate</name>
    </ligand>
</feature>
<dbReference type="GO" id="GO:0017111">
    <property type="term" value="F:ribonucleoside triphosphate phosphatase activity"/>
    <property type="evidence" value="ECO:0007669"/>
    <property type="project" value="InterPro"/>
</dbReference>
<dbReference type="SUPFAM" id="SSF53681">
    <property type="entry name" value="Aspartate/glutamate racemase"/>
    <property type="match status" value="2"/>
</dbReference>
<comment type="catalytic activity">
    <reaction evidence="1 15">
        <text>L-glutamate = D-glutamate</text>
        <dbReference type="Rhea" id="RHEA:12813"/>
        <dbReference type="ChEBI" id="CHEBI:29985"/>
        <dbReference type="ChEBI" id="CHEBI:29986"/>
        <dbReference type="EC" id="5.1.1.3"/>
    </reaction>
</comment>
<accession>A0A0R2AXR3</accession>
<evidence type="ECO:0000256" key="3">
    <source>
        <dbReference type="ARBA" id="ARBA00011738"/>
    </source>
</evidence>
<dbReference type="InterPro" id="IPR002637">
    <property type="entry name" value="RdgB/HAM1"/>
</dbReference>
<dbReference type="NCBIfam" id="NF002035">
    <property type="entry name" value="PRK00865.1-3"/>
    <property type="match status" value="1"/>
</dbReference>
<comment type="function">
    <text evidence="16">Pyrophosphatase that catalyzes the hydrolysis of nucleoside triphosphates to their monophosphate derivatives, with a high preference for the non-canonical purine nucleotides XTP (xanthosine triphosphate), dITP (deoxyinosine triphosphate) and ITP. Seems to function as a house-cleaning enzyme that removes non-canonical purine nucleotides from the nucleotide pool, thus preventing their incorporation into DNA/RNA and avoiding chromosomal lesions.</text>
</comment>
<comment type="catalytic activity">
    <reaction evidence="13 16">
        <text>dITP + H2O = dIMP + diphosphate + H(+)</text>
        <dbReference type="Rhea" id="RHEA:28342"/>
        <dbReference type="ChEBI" id="CHEBI:15377"/>
        <dbReference type="ChEBI" id="CHEBI:15378"/>
        <dbReference type="ChEBI" id="CHEBI:33019"/>
        <dbReference type="ChEBI" id="CHEBI:61194"/>
        <dbReference type="ChEBI" id="CHEBI:61382"/>
        <dbReference type="EC" id="3.6.1.66"/>
    </reaction>
</comment>
<dbReference type="GO" id="GO:0000166">
    <property type="term" value="F:nucleotide binding"/>
    <property type="evidence" value="ECO:0007669"/>
    <property type="project" value="UniProtKB-KW"/>
</dbReference>
<dbReference type="SUPFAM" id="SSF52972">
    <property type="entry name" value="ITPase-like"/>
    <property type="match status" value="1"/>
</dbReference>
<dbReference type="PANTHER" id="PTHR21198:SF2">
    <property type="entry name" value="GLUTAMATE RACEMASE"/>
    <property type="match status" value="1"/>
</dbReference>
<dbReference type="Gene3D" id="3.90.950.10">
    <property type="match status" value="1"/>
</dbReference>
<evidence type="ECO:0000256" key="13">
    <source>
        <dbReference type="ARBA" id="ARBA00051875"/>
    </source>
</evidence>
<evidence type="ECO:0000256" key="11">
    <source>
        <dbReference type="ARBA" id="ARBA00023235"/>
    </source>
</evidence>
<evidence type="ECO:0000256" key="1">
    <source>
        <dbReference type="ARBA" id="ARBA00001602"/>
    </source>
</evidence>
<dbReference type="GO" id="GO:0008881">
    <property type="term" value="F:glutamate racemase activity"/>
    <property type="evidence" value="ECO:0007669"/>
    <property type="project" value="UniProtKB-UniRule"/>
</dbReference>
<organism evidence="18 19">
    <name type="scientific">Lacticaseibacillus brantae DSM 23927</name>
    <dbReference type="NCBI Taxonomy" id="1423727"/>
    <lineage>
        <taxon>Bacteria</taxon>
        <taxon>Bacillati</taxon>
        <taxon>Bacillota</taxon>
        <taxon>Bacilli</taxon>
        <taxon>Lactobacillales</taxon>
        <taxon>Lactobacillaceae</taxon>
        <taxon>Lacticaseibacillus</taxon>
    </lineage>
</organism>
<keyword evidence="19" id="KW-1185">Reference proteome</keyword>
<dbReference type="PATRIC" id="fig|1423727.3.peg.1695"/>
<dbReference type="GO" id="GO:0009252">
    <property type="term" value="P:peptidoglycan biosynthetic process"/>
    <property type="evidence" value="ECO:0007669"/>
    <property type="project" value="UniProtKB-UniRule"/>
</dbReference>
<dbReference type="EMBL" id="AYZQ01000004">
    <property type="protein sequence ID" value="KRM71557.1"/>
    <property type="molecule type" value="Genomic_DNA"/>
</dbReference>
<feature type="active site" description="Proton donor/acceptor" evidence="15">
    <location>
        <position position="74"/>
    </location>
</feature>
<dbReference type="FunFam" id="3.40.50.1860:FF:000002">
    <property type="entry name" value="Glutamate racemase"/>
    <property type="match status" value="1"/>
</dbReference>
<comment type="catalytic activity">
    <reaction evidence="16">
        <text>ITP + H2O = IMP + diphosphate + H(+)</text>
        <dbReference type="Rhea" id="RHEA:29399"/>
        <dbReference type="ChEBI" id="CHEBI:15377"/>
        <dbReference type="ChEBI" id="CHEBI:15378"/>
        <dbReference type="ChEBI" id="CHEBI:33019"/>
        <dbReference type="ChEBI" id="CHEBI:58053"/>
        <dbReference type="ChEBI" id="CHEBI:61402"/>
        <dbReference type="EC" id="3.6.1.66"/>
    </reaction>
</comment>
<dbReference type="GO" id="GO:0036222">
    <property type="term" value="F:XTP diphosphatase activity"/>
    <property type="evidence" value="ECO:0007669"/>
    <property type="project" value="UniProtKB-UniRule"/>
</dbReference>
<dbReference type="GO" id="GO:0071555">
    <property type="term" value="P:cell wall organization"/>
    <property type="evidence" value="ECO:0007669"/>
    <property type="project" value="UniProtKB-KW"/>
</dbReference>
<comment type="similarity">
    <text evidence="2 16 17">Belongs to the HAM1 NTPase family.</text>
</comment>
<feature type="binding site" evidence="15">
    <location>
        <begin position="43"/>
        <end position="44"/>
    </location>
    <ligand>
        <name>substrate</name>
    </ligand>
</feature>
<dbReference type="GO" id="GO:0046872">
    <property type="term" value="F:metal ion binding"/>
    <property type="evidence" value="ECO:0007669"/>
    <property type="project" value="UniProtKB-KW"/>
</dbReference>
<dbReference type="GO" id="GO:0009117">
    <property type="term" value="P:nucleotide metabolic process"/>
    <property type="evidence" value="ECO:0007669"/>
    <property type="project" value="UniProtKB-KW"/>
</dbReference>
<reference evidence="18 19" key="1">
    <citation type="journal article" date="2015" name="Genome Announc.">
        <title>Expanding the biotechnology potential of lactobacilli through comparative genomics of 213 strains and associated genera.</title>
        <authorList>
            <person name="Sun Z."/>
            <person name="Harris H.M."/>
            <person name="McCann A."/>
            <person name="Guo C."/>
            <person name="Argimon S."/>
            <person name="Zhang W."/>
            <person name="Yang X."/>
            <person name="Jeffery I.B."/>
            <person name="Cooney J.C."/>
            <person name="Kagawa T.F."/>
            <person name="Liu W."/>
            <person name="Song Y."/>
            <person name="Salvetti E."/>
            <person name="Wrobel A."/>
            <person name="Rasinkangas P."/>
            <person name="Parkhill J."/>
            <person name="Rea M.C."/>
            <person name="O'Sullivan O."/>
            <person name="Ritari J."/>
            <person name="Douillard F.P."/>
            <person name="Paul Ross R."/>
            <person name="Yang R."/>
            <person name="Briner A.E."/>
            <person name="Felis G.E."/>
            <person name="de Vos W.M."/>
            <person name="Barrangou R."/>
            <person name="Klaenhammer T.R."/>
            <person name="Caufield P.W."/>
            <person name="Cui Y."/>
            <person name="Zhang H."/>
            <person name="O'Toole P.W."/>
        </authorList>
    </citation>
    <scope>NUCLEOTIDE SEQUENCE [LARGE SCALE GENOMIC DNA]</scope>
    <source>
        <strain evidence="18 19">DSM 23927</strain>
    </source>
</reference>
<dbReference type="GO" id="GO:0042802">
    <property type="term" value="F:identical protein binding"/>
    <property type="evidence" value="ECO:0007669"/>
    <property type="project" value="UniProtKB-ARBA"/>
</dbReference>
<evidence type="ECO:0000256" key="15">
    <source>
        <dbReference type="HAMAP-Rule" id="MF_00258"/>
    </source>
</evidence>
<feature type="binding site" evidence="16">
    <location>
        <position position="456"/>
    </location>
    <ligand>
        <name>substrate</name>
    </ligand>
</feature>
<feature type="binding site" evidence="16">
    <location>
        <position position="349"/>
    </location>
    <ligand>
        <name>substrate</name>
    </ligand>
</feature>
<evidence type="ECO:0000313" key="18">
    <source>
        <dbReference type="EMBL" id="KRM71557.1"/>
    </source>
</evidence>
<keyword evidence="12 15" id="KW-0961">Cell wall biogenesis/degradation</keyword>
<feature type="binding site" evidence="15">
    <location>
        <begin position="75"/>
        <end position="76"/>
    </location>
    <ligand>
        <name>substrate</name>
    </ligand>
</feature>
<dbReference type="Pfam" id="PF01725">
    <property type="entry name" value="Ham1p_like"/>
    <property type="match status" value="1"/>
</dbReference>
<evidence type="ECO:0000256" key="12">
    <source>
        <dbReference type="ARBA" id="ARBA00023316"/>
    </source>
</evidence>
<evidence type="ECO:0000313" key="19">
    <source>
        <dbReference type="Proteomes" id="UP000051672"/>
    </source>
</evidence>
<dbReference type="UniPathway" id="UPA00219"/>
<dbReference type="NCBIfam" id="TIGR00042">
    <property type="entry name" value="RdgB/HAM1 family non-canonical purine NTP pyrophosphatase"/>
    <property type="match status" value="1"/>
</dbReference>
<evidence type="ECO:0000256" key="10">
    <source>
        <dbReference type="ARBA" id="ARBA00023080"/>
    </source>
</evidence>
<dbReference type="NCBIfam" id="NF011397">
    <property type="entry name" value="PRK14822.1"/>
    <property type="match status" value="1"/>
</dbReference>
<dbReference type="EC" id="3.6.1.66" evidence="16"/>
<keyword evidence="11 15" id="KW-0413">Isomerase</keyword>
<dbReference type="PROSITE" id="PS00924">
    <property type="entry name" value="ASP_GLU_RACEMASE_2"/>
    <property type="match status" value="1"/>
</dbReference>
<dbReference type="GO" id="GO:0008360">
    <property type="term" value="P:regulation of cell shape"/>
    <property type="evidence" value="ECO:0007669"/>
    <property type="project" value="UniProtKB-KW"/>
</dbReference>
<dbReference type="GO" id="GO:0036220">
    <property type="term" value="F:ITP diphosphatase activity"/>
    <property type="evidence" value="ECO:0007669"/>
    <property type="project" value="UniProtKB-UniRule"/>
</dbReference>
<feature type="binding site" evidence="15">
    <location>
        <begin position="11"/>
        <end position="12"/>
    </location>
    <ligand>
        <name>substrate</name>
    </ligand>
</feature>
<keyword evidence="10 16" id="KW-0546">Nucleotide metabolism</keyword>
<comment type="subunit">
    <text evidence="3 16">Homodimer.</text>
</comment>
<evidence type="ECO:0000256" key="7">
    <source>
        <dbReference type="ARBA" id="ARBA00022842"/>
    </source>
</evidence>
<evidence type="ECO:0000256" key="2">
    <source>
        <dbReference type="ARBA" id="ARBA00008023"/>
    </source>
</evidence>
<dbReference type="InterPro" id="IPR018187">
    <property type="entry name" value="Asp/Glu_racemase_AS_1"/>
</dbReference>
<dbReference type="GO" id="GO:0035870">
    <property type="term" value="F:dITP diphosphatase activity"/>
    <property type="evidence" value="ECO:0007669"/>
    <property type="project" value="UniProtKB-UniRule"/>
</dbReference>
<comment type="cofactor">
    <cofactor evidence="16">
        <name>Mg(2+)</name>
        <dbReference type="ChEBI" id="CHEBI:18420"/>
    </cofactor>
    <text evidence="16">Binds 1 Mg(2+) ion per subunit.</text>
</comment>
<dbReference type="AlphaFoldDB" id="A0A0R2AXR3"/>
<dbReference type="InterPro" id="IPR029001">
    <property type="entry name" value="ITPase-like_fam"/>
</dbReference>
<proteinExistence type="inferred from homology"/>
<evidence type="ECO:0000256" key="8">
    <source>
        <dbReference type="ARBA" id="ARBA00022960"/>
    </source>
</evidence>
<dbReference type="InterPro" id="IPR020922">
    <property type="entry name" value="dITP/XTP_pyrophosphatase"/>
</dbReference>
<dbReference type="InterPro" id="IPR033134">
    <property type="entry name" value="Asp/Glu_racemase_AS_2"/>
</dbReference>
<dbReference type="Gene3D" id="3.40.50.1860">
    <property type="match status" value="2"/>
</dbReference>
<feature type="binding site" evidence="16">
    <location>
        <begin position="286"/>
        <end position="291"/>
    </location>
    <ligand>
        <name>substrate</name>
    </ligand>
</feature>
<sequence length="480" mass="51952">MMNTQPIGFIDSGVGGLTVFKEALKQLPHENMVFLGDQARLPYGPRPAEQVVAFTWQMVNFMMAQNIKMLVIACNTATAAALDVVKAQLPIPVVGVILPGSRAALKVSQNNHIGVIATEGTVKAGAYAKTIHDKNATVSVTSLAAPKFVPVVESNEYQSPIAKRIVTETLAPLKHTDIDTLVMGCTHYPLLRPIIENVMGPKVTLIDPGIETVSEVSTLLDYFDIANNDADFTPTQRFFTTGSPSMFDTIGKQWLGLNQLHAQHVEIDQLPTNYEAAPLDTIVVATQNAGKAREFAAVFESEGIKVKTLRDFPELPDVAETGSTFEENARIKADTYARALELPVLADDSGLMVDALGGKPGVFSARYAGAGHNDAANNAKLMAELGEVPADDRTATFHTTLVFAKPNQPDQDLVVEGDLPGMIVGVPRGNDGFGYDPYFYVPEQGKTLAEMTTDEKNAISHRGQAIKALAKVWRAWYQED</sequence>
<dbReference type="CDD" id="cd00515">
    <property type="entry name" value="HAM1"/>
    <property type="match status" value="1"/>
</dbReference>
<dbReference type="PANTHER" id="PTHR21198">
    <property type="entry name" value="GLUTAMATE RACEMASE"/>
    <property type="match status" value="1"/>
</dbReference>
<evidence type="ECO:0000256" key="17">
    <source>
        <dbReference type="RuleBase" id="RU003781"/>
    </source>
</evidence>
<comment type="similarity">
    <text evidence="15">Belongs to the aspartate/glutamate racemases family.</text>
</comment>
<dbReference type="FunFam" id="3.90.950.10:FF:000001">
    <property type="entry name" value="dITP/XTP pyrophosphatase"/>
    <property type="match status" value="1"/>
</dbReference>
<evidence type="ECO:0000256" key="6">
    <source>
        <dbReference type="ARBA" id="ARBA00022801"/>
    </source>
</evidence>
<dbReference type="HAMAP" id="MF_00258">
    <property type="entry name" value="Glu_racemase"/>
    <property type="match status" value="1"/>
</dbReference>
<feature type="binding site" evidence="16">
    <location>
        <begin position="461"/>
        <end position="462"/>
    </location>
    <ligand>
        <name>substrate</name>
    </ligand>
</feature>
<dbReference type="InterPro" id="IPR001920">
    <property type="entry name" value="Asp/Glu_race"/>
</dbReference>
<comment type="catalytic activity">
    <reaction evidence="14 16">
        <text>XTP + H2O = XMP + diphosphate + H(+)</text>
        <dbReference type="Rhea" id="RHEA:28610"/>
        <dbReference type="ChEBI" id="CHEBI:15377"/>
        <dbReference type="ChEBI" id="CHEBI:15378"/>
        <dbReference type="ChEBI" id="CHEBI:33019"/>
        <dbReference type="ChEBI" id="CHEBI:57464"/>
        <dbReference type="ChEBI" id="CHEBI:61314"/>
        <dbReference type="EC" id="3.6.1.66"/>
    </reaction>
</comment>
<dbReference type="InterPro" id="IPR015942">
    <property type="entry name" value="Asp/Glu/hydantoin_racemase"/>
</dbReference>
<keyword evidence="9 15" id="KW-0573">Peptidoglycan synthesis</keyword>
<keyword evidence="6 16" id="KW-0378">Hydrolase</keyword>
<gene>
    <name evidence="15" type="primary">murI</name>
    <name evidence="18" type="ORF">FC34_GL001673</name>
</gene>
<keyword evidence="8 15" id="KW-0133">Cell shape</keyword>
<feature type="active site" description="Proton acceptor" evidence="16">
    <location>
        <position position="348"/>
    </location>
</feature>
<evidence type="ECO:0000256" key="14">
    <source>
        <dbReference type="ARBA" id="ARBA00052017"/>
    </source>
</evidence>
<name>A0A0R2AXR3_9LACO</name>
<keyword evidence="4 16" id="KW-0479">Metal-binding</keyword>
<dbReference type="HAMAP" id="MF_01405">
    <property type="entry name" value="Non_canon_purine_NTPase"/>
    <property type="match status" value="1"/>
</dbReference>
<dbReference type="GO" id="GO:0009146">
    <property type="term" value="P:purine nucleoside triphosphate catabolic process"/>
    <property type="evidence" value="ECO:0007669"/>
    <property type="project" value="UniProtKB-UniRule"/>
</dbReference>
<dbReference type="EC" id="5.1.1.3" evidence="15"/>
<evidence type="ECO:0000256" key="4">
    <source>
        <dbReference type="ARBA" id="ARBA00022723"/>
    </source>
</evidence>
<comment type="pathway">
    <text evidence="15">Cell wall biogenesis; peptidoglycan biosynthesis.</text>
</comment>
<evidence type="ECO:0000256" key="16">
    <source>
        <dbReference type="HAMAP-Rule" id="MF_01405"/>
    </source>
</evidence>
<evidence type="ECO:0000256" key="5">
    <source>
        <dbReference type="ARBA" id="ARBA00022741"/>
    </source>
</evidence>
<feature type="active site" description="Proton donor/acceptor" evidence="15">
    <location>
        <position position="185"/>
    </location>
</feature>
<dbReference type="NCBIfam" id="TIGR00067">
    <property type="entry name" value="glut_race"/>
    <property type="match status" value="1"/>
</dbReference>
<feature type="binding site" evidence="16">
    <location>
        <position position="348"/>
    </location>
    <ligand>
        <name>Mg(2+)</name>
        <dbReference type="ChEBI" id="CHEBI:18420"/>
    </ligand>
</feature>
<dbReference type="STRING" id="1423727.FC34_GL001673"/>